<evidence type="ECO:0000313" key="2">
    <source>
        <dbReference type="Proteomes" id="UP000590740"/>
    </source>
</evidence>
<dbReference type="Proteomes" id="UP000590740">
    <property type="component" value="Unassembled WGS sequence"/>
</dbReference>
<dbReference type="EMBL" id="JACHIG010000006">
    <property type="protein sequence ID" value="MBB5033438.1"/>
    <property type="molecule type" value="Genomic_DNA"/>
</dbReference>
<keyword evidence="2" id="KW-1185">Reference proteome</keyword>
<sequence length="125" mass="14647">MEKRRERLFELELGRIGRRKYAEKKLTKAIVLKIEYLKVSGDYCFVECSPEFEDGTDAIPAFLPDMGYIHCLKRIHVGWHVIIDLSRTDVPDPEERARIKKSFPGDFPWELLSPEWKKIFAGGYD</sequence>
<proteinExistence type="predicted"/>
<organism evidence="1 2">
    <name type="scientific">Prosthecobacter vanneervenii</name>
    <dbReference type="NCBI Taxonomy" id="48466"/>
    <lineage>
        <taxon>Bacteria</taxon>
        <taxon>Pseudomonadati</taxon>
        <taxon>Verrucomicrobiota</taxon>
        <taxon>Verrucomicrobiia</taxon>
        <taxon>Verrucomicrobiales</taxon>
        <taxon>Verrucomicrobiaceae</taxon>
        <taxon>Prosthecobacter</taxon>
    </lineage>
</organism>
<protein>
    <submittedName>
        <fullName evidence="1">Uncharacterized protein</fullName>
    </submittedName>
</protein>
<gene>
    <name evidence="1" type="ORF">HNQ65_003026</name>
</gene>
<dbReference type="AlphaFoldDB" id="A0A7W8DKP8"/>
<accession>A0A7W8DKP8</accession>
<evidence type="ECO:0000313" key="1">
    <source>
        <dbReference type="EMBL" id="MBB5033438.1"/>
    </source>
</evidence>
<name>A0A7W8DKP8_9BACT</name>
<reference evidence="1 2" key="1">
    <citation type="submission" date="2020-08" db="EMBL/GenBank/DDBJ databases">
        <title>Genomic Encyclopedia of Type Strains, Phase IV (KMG-IV): sequencing the most valuable type-strain genomes for metagenomic binning, comparative biology and taxonomic classification.</title>
        <authorList>
            <person name="Goeker M."/>
        </authorList>
    </citation>
    <scope>NUCLEOTIDE SEQUENCE [LARGE SCALE GENOMIC DNA]</scope>
    <source>
        <strain evidence="1 2">DSM 12252</strain>
    </source>
</reference>
<comment type="caution">
    <text evidence="1">The sequence shown here is derived from an EMBL/GenBank/DDBJ whole genome shotgun (WGS) entry which is preliminary data.</text>
</comment>